<feature type="non-terminal residue" evidence="1">
    <location>
        <position position="1"/>
    </location>
</feature>
<evidence type="ECO:0000313" key="2">
    <source>
        <dbReference type="Proteomes" id="UP000831701"/>
    </source>
</evidence>
<organism evidence="1 2">
    <name type="scientific">Scortum barcoo</name>
    <name type="common">barcoo grunter</name>
    <dbReference type="NCBI Taxonomy" id="214431"/>
    <lineage>
        <taxon>Eukaryota</taxon>
        <taxon>Metazoa</taxon>
        <taxon>Chordata</taxon>
        <taxon>Craniata</taxon>
        <taxon>Vertebrata</taxon>
        <taxon>Euteleostomi</taxon>
        <taxon>Actinopterygii</taxon>
        <taxon>Neopterygii</taxon>
        <taxon>Teleostei</taxon>
        <taxon>Neoteleostei</taxon>
        <taxon>Acanthomorphata</taxon>
        <taxon>Eupercaria</taxon>
        <taxon>Centrarchiformes</taxon>
        <taxon>Terapontoidei</taxon>
        <taxon>Terapontidae</taxon>
        <taxon>Scortum</taxon>
    </lineage>
</organism>
<reference evidence="1" key="1">
    <citation type="submission" date="2022-04" db="EMBL/GenBank/DDBJ databases">
        <title>Jade perch genome.</title>
        <authorList>
            <person name="Chao B."/>
        </authorList>
    </citation>
    <scope>NUCLEOTIDE SEQUENCE</scope>
    <source>
        <strain evidence="1">CB-2022</strain>
    </source>
</reference>
<gene>
    <name evidence="1" type="ORF">L3Q82_015639</name>
</gene>
<dbReference type="EMBL" id="CM041549">
    <property type="protein sequence ID" value="KAI3357184.1"/>
    <property type="molecule type" value="Genomic_DNA"/>
</dbReference>
<dbReference type="Proteomes" id="UP000831701">
    <property type="component" value="Chromosome 19"/>
</dbReference>
<evidence type="ECO:0000313" key="1">
    <source>
        <dbReference type="EMBL" id="KAI3357184.1"/>
    </source>
</evidence>
<accession>A0ACB8VNS5</accession>
<feature type="non-terminal residue" evidence="1">
    <location>
        <position position="210"/>
    </location>
</feature>
<protein>
    <submittedName>
        <fullName evidence="1">Uncharacterized protein</fullName>
    </submittedName>
</protein>
<name>A0ACB8VNS5_9TELE</name>
<keyword evidence="2" id="KW-1185">Reference proteome</keyword>
<proteinExistence type="predicted"/>
<sequence>VDYSSLNDITVKNRYPLPLISLAFELPQQAKIFTKLDLRNTYYLVRIQEGDEWKTRFNTPSGHYEYLVMSFGHTNASAFLPPTPGRHSPAGAPAVCESLKVASWSDHLTLVEYAHNTLPTVATGLPPFQFTHMKIAVSVQLKLPRFLCVHPTFHISKIKPVKESSLVPASTAEESGQRTSLHGEEAAGGEEEGLGEPIPHRLGGVWSRGE</sequence>
<comment type="caution">
    <text evidence="1">The sequence shown here is derived from an EMBL/GenBank/DDBJ whole genome shotgun (WGS) entry which is preliminary data.</text>
</comment>